<reference evidence="1" key="1">
    <citation type="submission" date="2019-08" db="EMBL/GenBank/DDBJ databases">
        <authorList>
            <person name="Kucharzyk K."/>
            <person name="Murdoch R.W."/>
            <person name="Higgins S."/>
            <person name="Loffler F."/>
        </authorList>
    </citation>
    <scope>NUCLEOTIDE SEQUENCE</scope>
</reference>
<dbReference type="AlphaFoldDB" id="A0A645FMM0"/>
<sequence length="56" mass="6300">MRLKRLEREGVAHFVTDDAVEIMRKRDLVDDRQHAVVGGDGEVAKVVARARSGLDR</sequence>
<protein>
    <submittedName>
        <fullName evidence="1">Uncharacterized protein</fullName>
    </submittedName>
</protein>
<comment type="caution">
    <text evidence="1">The sequence shown here is derived from an EMBL/GenBank/DDBJ whole genome shotgun (WGS) entry which is preliminary data.</text>
</comment>
<name>A0A645FMM0_9ZZZZ</name>
<organism evidence="1">
    <name type="scientific">bioreactor metagenome</name>
    <dbReference type="NCBI Taxonomy" id="1076179"/>
    <lineage>
        <taxon>unclassified sequences</taxon>
        <taxon>metagenomes</taxon>
        <taxon>ecological metagenomes</taxon>
    </lineage>
</organism>
<proteinExistence type="predicted"/>
<gene>
    <name evidence="1" type="ORF">SDC9_162989</name>
</gene>
<dbReference type="EMBL" id="VSSQ01062483">
    <property type="protein sequence ID" value="MPN15655.1"/>
    <property type="molecule type" value="Genomic_DNA"/>
</dbReference>
<accession>A0A645FMM0</accession>
<evidence type="ECO:0000313" key="1">
    <source>
        <dbReference type="EMBL" id="MPN15655.1"/>
    </source>
</evidence>